<evidence type="ECO:0000313" key="7">
    <source>
        <dbReference type="EMBL" id="RZS67701.1"/>
    </source>
</evidence>
<feature type="transmembrane region" description="Helical" evidence="6">
    <location>
        <begin position="23"/>
        <end position="44"/>
    </location>
</feature>
<feature type="transmembrane region" description="Helical" evidence="6">
    <location>
        <begin position="100"/>
        <end position="121"/>
    </location>
</feature>
<keyword evidence="3 6" id="KW-0812">Transmembrane</keyword>
<evidence type="ECO:0000256" key="2">
    <source>
        <dbReference type="ARBA" id="ARBA00007375"/>
    </source>
</evidence>
<dbReference type="GO" id="GO:0016787">
    <property type="term" value="F:hydrolase activity"/>
    <property type="evidence" value="ECO:0007669"/>
    <property type="project" value="TreeGrafter"/>
</dbReference>
<reference evidence="7 8" key="1">
    <citation type="submission" date="2019-02" db="EMBL/GenBank/DDBJ databases">
        <title>Genomic Encyclopedia of Type Strains, Phase IV (KMG-IV): sequencing the most valuable type-strain genomes for metagenomic binning, comparative biology and taxonomic classification.</title>
        <authorList>
            <person name="Goeker M."/>
        </authorList>
    </citation>
    <scope>NUCLEOTIDE SEQUENCE [LARGE SCALE GENOMIC DNA]</scope>
    <source>
        <strain evidence="7 8">DSM 43045</strain>
    </source>
</reference>
<dbReference type="RefSeq" id="WP_165391057.1">
    <property type="nucleotide sequence ID" value="NZ_SGWY01000001.1"/>
</dbReference>
<feature type="transmembrane region" description="Helical" evidence="6">
    <location>
        <begin position="74"/>
        <end position="94"/>
    </location>
</feature>
<comment type="subcellular location">
    <subcellularLocation>
        <location evidence="1">Membrane</location>
        <topology evidence="1">Multi-pass membrane protein</topology>
    </subcellularLocation>
</comment>
<feature type="transmembrane region" description="Helical" evidence="6">
    <location>
        <begin position="158"/>
        <end position="187"/>
    </location>
</feature>
<evidence type="ECO:0000256" key="6">
    <source>
        <dbReference type="SAM" id="Phobius"/>
    </source>
</evidence>
<proteinExistence type="inferred from homology"/>
<dbReference type="PANTHER" id="PTHR31885:SF6">
    <property type="entry name" value="GH04784P"/>
    <property type="match status" value="1"/>
</dbReference>
<dbReference type="Pfam" id="PF07947">
    <property type="entry name" value="YhhN"/>
    <property type="match status" value="1"/>
</dbReference>
<accession>A0A4Q7MHM5</accession>
<dbReference type="AlphaFoldDB" id="A0A4Q7MHM5"/>
<evidence type="ECO:0000256" key="3">
    <source>
        <dbReference type="ARBA" id="ARBA00022692"/>
    </source>
</evidence>
<dbReference type="PANTHER" id="PTHR31885">
    <property type="entry name" value="GH04784P"/>
    <property type="match status" value="1"/>
</dbReference>
<dbReference type="InterPro" id="IPR012506">
    <property type="entry name" value="TMEM86B-like"/>
</dbReference>
<protein>
    <submittedName>
        <fullName evidence="7">Putative membrane protein YhhN</fullName>
    </submittedName>
</protein>
<evidence type="ECO:0000313" key="8">
    <source>
        <dbReference type="Proteomes" id="UP000293289"/>
    </source>
</evidence>
<dbReference type="Proteomes" id="UP000293289">
    <property type="component" value="Unassembled WGS sequence"/>
</dbReference>
<keyword evidence="4 6" id="KW-1133">Transmembrane helix</keyword>
<evidence type="ECO:0000256" key="5">
    <source>
        <dbReference type="ARBA" id="ARBA00023136"/>
    </source>
</evidence>
<keyword evidence="5 6" id="KW-0472">Membrane</keyword>
<comment type="caution">
    <text evidence="7">The sequence shown here is derived from an EMBL/GenBank/DDBJ whole genome shotgun (WGS) entry which is preliminary data.</text>
</comment>
<gene>
    <name evidence="7" type="ORF">EV187_0122</name>
</gene>
<organism evidence="7 8">
    <name type="scientific">Agromyces ramosus</name>
    <dbReference type="NCBI Taxonomy" id="33879"/>
    <lineage>
        <taxon>Bacteria</taxon>
        <taxon>Bacillati</taxon>
        <taxon>Actinomycetota</taxon>
        <taxon>Actinomycetes</taxon>
        <taxon>Micrococcales</taxon>
        <taxon>Microbacteriaceae</taxon>
        <taxon>Agromyces</taxon>
    </lineage>
</organism>
<keyword evidence="8" id="KW-1185">Reference proteome</keyword>
<comment type="similarity">
    <text evidence="2">Belongs to the TMEM86 family.</text>
</comment>
<name>A0A4Q7MHM5_9MICO</name>
<dbReference type="EMBL" id="SGWY01000001">
    <property type="protein sequence ID" value="RZS67701.1"/>
    <property type="molecule type" value="Genomic_DNA"/>
</dbReference>
<evidence type="ECO:0000256" key="1">
    <source>
        <dbReference type="ARBA" id="ARBA00004141"/>
    </source>
</evidence>
<evidence type="ECO:0000256" key="4">
    <source>
        <dbReference type="ARBA" id="ARBA00022989"/>
    </source>
</evidence>
<dbReference type="GO" id="GO:0016020">
    <property type="term" value="C:membrane"/>
    <property type="evidence" value="ECO:0007669"/>
    <property type="project" value="UniProtKB-SubCell"/>
</dbReference>
<feature type="transmembrane region" description="Helical" evidence="6">
    <location>
        <begin position="128"/>
        <end position="146"/>
    </location>
</feature>
<sequence>MTAPLPEPGDAPLPEPGDRRRTLLAFAPYLLISFGHVAVLVAGLDEAADATKLLLMPALALAVLLTARPLRGAAPVLLLVAIGLSWGGDALLSIPGDLGFVVGLASFLLAHMTYVVLFLRLPADGRRMPVWTVGYAAWYVAFLALLQRHLGGMLVPVAAYGLVLGAMAALAGGLGGLIAVGGALFVVSDSVLALGRFLPGYEFGPHDPVVMSTYLAAQGLIALGVVRAHRRSVSSAVLAASASARTSMPA</sequence>